<reference evidence="3 4" key="1">
    <citation type="submission" date="2020-12" db="EMBL/GenBank/DDBJ databases">
        <title>Novel Thalassolituus-related marine hydrocarbonoclastic bacteria mediated algae-derived hydrocarbons mineralization in twilight zone of the northern South China Sea.</title>
        <authorList>
            <person name="Dong C."/>
        </authorList>
    </citation>
    <scope>NUCLEOTIDE SEQUENCE [LARGE SCALE GENOMIC DNA]</scope>
    <source>
        <strain evidence="3 4">IMCC1826</strain>
    </source>
</reference>
<evidence type="ECO:0000313" key="4">
    <source>
        <dbReference type="Proteomes" id="UP000714380"/>
    </source>
</evidence>
<dbReference type="InterPro" id="IPR046524">
    <property type="entry name" value="DUF6701"/>
</dbReference>
<keyword evidence="1" id="KW-0732">Signal</keyword>
<dbReference type="InterPro" id="IPR013320">
    <property type="entry name" value="ConA-like_dom_sf"/>
</dbReference>
<evidence type="ECO:0000313" key="3">
    <source>
        <dbReference type="EMBL" id="MCA6064264.1"/>
    </source>
</evidence>
<dbReference type="SUPFAM" id="SSF49899">
    <property type="entry name" value="Concanavalin A-like lectins/glucanases"/>
    <property type="match status" value="1"/>
</dbReference>
<feature type="chain" id="PRO_5045994142" description="DUF6701 domain-containing protein" evidence="1">
    <location>
        <begin position="23"/>
        <end position="1252"/>
    </location>
</feature>
<dbReference type="Proteomes" id="UP000714380">
    <property type="component" value="Unassembled WGS sequence"/>
</dbReference>
<dbReference type="Pfam" id="PF20419">
    <property type="entry name" value="DUF6701"/>
    <property type="match status" value="1"/>
</dbReference>
<organism evidence="3 4">
    <name type="scientific">Thalassolituus marinus</name>
    <dbReference type="NCBI Taxonomy" id="671053"/>
    <lineage>
        <taxon>Bacteria</taxon>
        <taxon>Pseudomonadati</taxon>
        <taxon>Pseudomonadota</taxon>
        <taxon>Gammaproteobacteria</taxon>
        <taxon>Oceanospirillales</taxon>
        <taxon>Oceanospirillaceae</taxon>
        <taxon>Thalassolituus</taxon>
    </lineage>
</organism>
<proteinExistence type="predicted"/>
<gene>
    <name evidence="3" type="ORF">I9W95_11665</name>
</gene>
<name>A0ABS7ZRB1_9GAMM</name>
<sequence length="1252" mass="129505">MMTVIRRSLFILALLCSHQALAYDYVFSYWGSDVPPCTGGSWSVSGSTFTCTGSITLNPGDTMTVATSFWEFLGDIVVQANAGITLNGNTVGSAAKSISLVSAYGDIVANGSNTIYGDISSSSGSINLSNTTVNGSVDTNGSSTLNNSTINGDVSASNGVTTTDSSISGSVSADTGTISLTGGEVGGLVSSNCCTITTSNTDLYGGAQSLSSGIFISGGTIQGDFYSNNNYSEFDGVTMLSGTISGASSLNISNSTLGTASDPVTVSTVSGAITLTDTTAYGDFTAPTYSTVYAYGSTVIIGSCTPGSTPAESCQGSGGLTCLTDTFSNSSLGSDWVTSRFSGSFTPTVSSGRLLLTQDVTYQSTAATLQRWFPAENNLVEIEFDHYAWSPNYGDGADGITLVFSDATVTPQAGSFGGSLGYAQRDNGDTGFAGGWLGIALDEYGNFSNPTEGRQGGTGFVPNSVSVRGSGENQTGYRFITGTGQLNPNIDRRRTSTARPGYRYRITIDARTGSAAYLTVERSTNGSSFSTLIASTDVAAASGQATIPENLWLSLTGSTGGSSNNHAIDNLQICAKTINPVGPLVHHFEMEYSSNALTCNAQEVLIRACKNASCSELFTDDVSVTLSPSGWQGGDTLTIVGGSSTFNLWHTTAETVNLSVLNSYPVRQAYTTNTCAIDGGSQTSNCSLTFSDSGFVVDAPDIIAGQGSALASIQAVKKDDVTQACVPAFASVNRSLQLWTDYVNPDNTARVVSWPVSINGTDIGTDSGSATPLTLSFDTDGKATFTLNYADAGRMQLNALLTGSGNDAGLSMTGSNQFSSVPAGFCVQTSGECAAADETCPAFVAAGSDFTLSVQAMGWQMAADSDFCSGNTPTPSFAMSGMALSVDKVSPVGGVNGVVSPLTYNHTAAANNLNQITASESEVGVFNFRVSPGANYLGVALADGISQASGRFYPHHYSASVVSAGELAPYCSTGSAFAYTGQPLSWLSAPRLQITAFNQSGNTTQNYTESGYVRLAASAVSISGPVTDNSAVGTDSNALVMSSVVNDGSITVAAAGVLNYDMSSLDTATYSKSVLAQVAPLTPDVTYSLGIFSDPDGAALSSAMNITPAANFQLRYGRLWLENAYGPETMNLTLAARNEYFNGSRFVVNADDSCWTYDSASDVTLGVTGLTEVTGNTGTLSAGISDDAVLLTAPIIVAGSPDTGETSVSYRVPVWLQDDFNGDGSLQDPAATATFGVYRGHDRIIYWREIYQ</sequence>
<evidence type="ECO:0000259" key="2">
    <source>
        <dbReference type="Pfam" id="PF20419"/>
    </source>
</evidence>
<evidence type="ECO:0000256" key="1">
    <source>
        <dbReference type="SAM" id="SignalP"/>
    </source>
</evidence>
<dbReference type="EMBL" id="JAEDAH010000058">
    <property type="protein sequence ID" value="MCA6064264.1"/>
    <property type="molecule type" value="Genomic_DNA"/>
</dbReference>
<accession>A0ABS7ZRB1</accession>
<dbReference type="RefSeq" id="WP_225675062.1">
    <property type="nucleotide sequence ID" value="NZ_JAEDAH010000058.1"/>
</dbReference>
<feature type="signal peptide" evidence="1">
    <location>
        <begin position="1"/>
        <end position="22"/>
    </location>
</feature>
<feature type="domain" description="DUF6701" evidence="2">
    <location>
        <begin position="675"/>
        <end position="1250"/>
    </location>
</feature>
<comment type="caution">
    <text evidence="3">The sequence shown here is derived from an EMBL/GenBank/DDBJ whole genome shotgun (WGS) entry which is preliminary data.</text>
</comment>
<keyword evidence="4" id="KW-1185">Reference proteome</keyword>
<protein>
    <recommendedName>
        <fullName evidence="2">DUF6701 domain-containing protein</fullName>
    </recommendedName>
</protein>
<dbReference type="Gene3D" id="2.60.120.200">
    <property type="match status" value="1"/>
</dbReference>